<dbReference type="InterPro" id="IPR016562">
    <property type="entry name" value="Proteasome_assmbl_chp_2_euk"/>
</dbReference>
<dbReference type="Pfam" id="PF09754">
    <property type="entry name" value="PAC2"/>
    <property type="match status" value="1"/>
</dbReference>
<dbReference type="Proteomes" id="UP001566132">
    <property type="component" value="Unassembled WGS sequence"/>
</dbReference>
<dbReference type="Gene3D" id="3.40.50.10900">
    <property type="entry name" value="PAC-like subunit"/>
    <property type="match status" value="1"/>
</dbReference>
<dbReference type="PIRSF" id="PIRSF010044">
    <property type="entry name" value="UCP010044"/>
    <property type="match status" value="1"/>
</dbReference>
<gene>
    <name evidence="5" type="ORF">ABEB36_001023</name>
</gene>
<keyword evidence="6" id="KW-1185">Reference proteome</keyword>
<evidence type="ECO:0000256" key="3">
    <source>
        <dbReference type="ARBA" id="ARBA00025745"/>
    </source>
</evidence>
<proteinExistence type="inferred from homology"/>
<dbReference type="PANTHER" id="PTHR12970">
    <property type="entry name" value="PROTEASOME ASSEMBLY CHAPERONE 2"/>
    <property type="match status" value="1"/>
</dbReference>
<reference evidence="5 6" key="1">
    <citation type="submission" date="2024-05" db="EMBL/GenBank/DDBJ databases">
        <title>Genetic variation in Jamaican populations of the coffee berry borer (Hypothenemus hampei).</title>
        <authorList>
            <person name="Errbii M."/>
            <person name="Myrie A."/>
        </authorList>
    </citation>
    <scope>NUCLEOTIDE SEQUENCE [LARGE SCALE GENOMIC DNA]</scope>
    <source>
        <strain evidence="5">JA-Hopewell-2020-01-JO</strain>
        <tissue evidence="5">Whole body</tissue>
    </source>
</reference>
<comment type="caution">
    <text evidence="5">The sequence shown here is derived from an EMBL/GenBank/DDBJ whole genome shotgun (WGS) entry which is preliminary data.</text>
</comment>
<keyword evidence="2 4" id="KW-0143">Chaperone</keyword>
<name>A0ABD1FD73_HYPHA</name>
<comment type="similarity">
    <text evidence="3 4">Belongs to the PSMG2 family.</text>
</comment>
<comment type="subunit">
    <text evidence="4">Forms a heterodimer with PSMG1.</text>
</comment>
<evidence type="ECO:0000256" key="2">
    <source>
        <dbReference type="ARBA" id="ARBA00023186"/>
    </source>
</evidence>
<evidence type="ECO:0000313" key="5">
    <source>
        <dbReference type="EMBL" id="KAL1517231.1"/>
    </source>
</evidence>
<evidence type="ECO:0000256" key="1">
    <source>
        <dbReference type="ARBA" id="ARBA00019186"/>
    </source>
</evidence>
<sequence>MSLINFRKPVNLSGFTLIIPAISVGNVPQLTVDLLITTLKLENVASLWHPGVQPSVGADPFYSNEKTFCTACELYVNEARKLAVLQFRSTIEVKLALKFIEDLIDGITELKFENIYVLATGFDYELHNINNKKVYYYAINYEEKVEIEDAKPLEKTPQGKFKISGSGLAVKLYEAIEDRLKATLLVKYVSEGDNLYDAKCFFGKLLEFLNLKSEQLIFPTSWQYVYGTPPPTGLF</sequence>
<dbReference type="AlphaFoldDB" id="A0ABD1FD73"/>
<dbReference type="InterPro" id="IPR038389">
    <property type="entry name" value="PSMG2_sf"/>
</dbReference>
<dbReference type="InterPro" id="IPR019151">
    <property type="entry name" value="Proteasome_assmbl_chaperone_2"/>
</dbReference>
<evidence type="ECO:0000256" key="4">
    <source>
        <dbReference type="PIRNR" id="PIRNR010044"/>
    </source>
</evidence>
<dbReference type="EMBL" id="JBDJPC010000001">
    <property type="protein sequence ID" value="KAL1517231.1"/>
    <property type="molecule type" value="Genomic_DNA"/>
</dbReference>
<evidence type="ECO:0000313" key="6">
    <source>
        <dbReference type="Proteomes" id="UP001566132"/>
    </source>
</evidence>
<accession>A0ABD1FD73</accession>
<comment type="function">
    <text evidence="4">Chaperone protein which promotes assembly of the 20S proteasome as part of a heterodimer with PSMG1.</text>
</comment>
<protein>
    <recommendedName>
        <fullName evidence="1 4">Proteasome assembly chaperone 2</fullName>
    </recommendedName>
</protein>
<dbReference type="PANTHER" id="PTHR12970:SF1">
    <property type="entry name" value="PROTEASOME ASSEMBLY CHAPERONE 2"/>
    <property type="match status" value="1"/>
</dbReference>
<organism evidence="5 6">
    <name type="scientific">Hypothenemus hampei</name>
    <name type="common">Coffee berry borer</name>
    <dbReference type="NCBI Taxonomy" id="57062"/>
    <lineage>
        <taxon>Eukaryota</taxon>
        <taxon>Metazoa</taxon>
        <taxon>Ecdysozoa</taxon>
        <taxon>Arthropoda</taxon>
        <taxon>Hexapoda</taxon>
        <taxon>Insecta</taxon>
        <taxon>Pterygota</taxon>
        <taxon>Neoptera</taxon>
        <taxon>Endopterygota</taxon>
        <taxon>Coleoptera</taxon>
        <taxon>Polyphaga</taxon>
        <taxon>Cucujiformia</taxon>
        <taxon>Curculionidae</taxon>
        <taxon>Scolytinae</taxon>
        <taxon>Hypothenemus</taxon>
    </lineage>
</organism>